<dbReference type="RefSeq" id="XP_028902443.1">
    <property type="nucleotide sequence ID" value="XM_029046610.2"/>
</dbReference>
<name>A0A6I8NZH4_ORNAN</name>
<dbReference type="OrthoDB" id="21416at2759"/>
<dbReference type="GO" id="GO:2000647">
    <property type="term" value="P:negative regulation of stem cell proliferation"/>
    <property type="evidence" value="ECO:0007669"/>
    <property type="project" value="Ensembl"/>
</dbReference>
<dbReference type="InterPro" id="IPR002110">
    <property type="entry name" value="Ankyrin_rpt"/>
</dbReference>
<evidence type="ECO:0000313" key="4">
    <source>
        <dbReference type="Ensembl" id="ENSOANP00000046262.1"/>
    </source>
</evidence>
<dbReference type="Proteomes" id="UP000002279">
    <property type="component" value="Chromosome 18"/>
</dbReference>
<dbReference type="Ensembl" id="ENSOANT00000064654.1">
    <property type="protein sequence ID" value="ENSOANP00000046262.1"/>
    <property type="gene ID" value="ENSOANG00000040623.1"/>
</dbReference>
<dbReference type="Bgee" id="ENSOANG00000040623">
    <property type="expression patterns" value="Expressed in testis and 7 other cell types or tissues"/>
</dbReference>
<dbReference type="GO" id="GO:0005634">
    <property type="term" value="C:nucleus"/>
    <property type="evidence" value="ECO:0000318"/>
    <property type="project" value="GO_Central"/>
</dbReference>
<dbReference type="CTD" id="1031"/>
<keyword evidence="5" id="KW-1185">Reference proteome</keyword>
<dbReference type="PANTHER" id="PTHR24201:SF9">
    <property type="entry name" value="CYCLIN-DEPENDENT KINASE 4 INHIBITOR C"/>
    <property type="match status" value="1"/>
</dbReference>
<dbReference type="GO" id="GO:0004861">
    <property type="term" value="F:cyclin-dependent protein serine/threonine kinase inhibitor activity"/>
    <property type="evidence" value="ECO:0000318"/>
    <property type="project" value="GO_Central"/>
</dbReference>
<evidence type="ECO:0000256" key="1">
    <source>
        <dbReference type="ARBA" id="ARBA00022737"/>
    </source>
</evidence>
<reference evidence="4 5" key="1">
    <citation type="journal article" date="2008" name="Nature">
        <title>Genome analysis of the platypus reveals unique signatures of evolution.</title>
        <authorList>
            <person name="Warren W.C."/>
            <person name="Hillier L.W."/>
            <person name="Marshall Graves J.A."/>
            <person name="Birney E."/>
            <person name="Ponting C.P."/>
            <person name="Grutzner F."/>
            <person name="Belov K."/>
            <person name="Miller W."/>
            <person name="Clarke L."/>
            <person name="Chinwalla A.T."/>
            <person name="Yang S.P."/>
            <person name="Heger A."/>
            <person name="Locke D.P."/>
            <person name="Miethke P."/>
            <person name="Waters P.D."/>
            <person name="Veyrunes F."/>
            <person name="Fulton L."/>
            <person name="Fulton B."/>
            <person name="Graves T."/>
            <person name="Wallis J."/>
            <person name="Puente X.S."/>
            <person name="Lopez-Otin C."/>
            <person name="Ordonez G.R."/>
            <person name="Eichler E.E."/>
            <person name="Chen L."/>
            <person name="Cheng Z."/>
            <person name="Deakin J.E."/>
            <person name="Alsop A."/>
            <person name="Thompson K."/>
            <person name="Kirby P."/>
            <person name="Papenfuss A.T."/>
            <person name="Wakefield M.J."/>
            <person name="Olender T."/>
            <person name="Lancet D."/>
            <person name="Huttley G.A."/>
            <person name="Smit A.F."/>
            <person name="Pask A."/>
            <person name="Temple-Smith P."/>
            <person name="Batzer M.A."/>
            <person name="Walker J.A."/>
            <person name="Konkel M.K."/>
            <person name="Harris R.S."/>
            <person name="Whittington C.M."/>
            <person name="Wong E.S."/>
            <person name="Gemmell N.J."/>
            <person name="Buschiazzo E."/>
            <person name="Vargas Jentzsch I.M."/>
            <person name="Merkel A."/>
            <person name="Schmitz J."/>
            <person name="Zemann A."/>
            <person name="Churakov G."/>
            <person name="Kriegs J.O."/>
            <person name="Brosius J."/>
            <person name="Murchison E.P."/>
            <person name="Sachidanandam R."/>
            <person name="Smith C."/>
            <person name="Hannon G.J."/>
            <person name="Tsend-Ayush E."/>
            <person name="McMillan D."/>
            <person name="Attenborough R."/>
            <person name="Rens W."/>
            <person name="Ferguson-Smith M."/>
            <person name="Lefevre C.M."/>
            <person name="Sharp J.A."/>
            <person name="Nicholas K.R."/>
            <person name="Ray D.A."/>
            <person name="Kube M."/>
            <person name="Reinhardt R."/>
            <person name="Pringle T.H."/>
            <person name="Taylor J."/>
            <person name="Jones R.C."/>
            <person name="Nixon B."/>
            <person name="Dacheux J.L."/>
            <person name="Niwa H."/>
            <person name="Sekita Y."/>
            <person name="Huang X."/>
            <person name="Stark A."/>
            <person name="Kheradpour P."/>
            <person name="Kellis M."/>
            <person name="Flicek P."/>
            <person name="Chen Y."/>
            <person name="Webber C."/>
            <person name="Hardison R."/>
            <person name="Nelson J."/>
            <person name="Hallsworth-Pepin K."/>
            <person name="Delehaunty K."/>
            <person name="Markovic C."/>
            <person name="Minx P."/>
            <person name="Feng Y."/>
            <person name="Kremitzki C."/>
            <person name="Mitreva M."/>
            <person name="Glasscock J."/>
            <person name="Wylie T."/>
            <person name="Wohldmann P."/>
            <person name="Thiru P."/>
            <person name="Nhan M.N."/>
            <person name="Pohl C.S."/>
            <person name="Smith S.M."/>
            <person name="Hou S."/>
            <person name="Nefedov M."/>
            <person name="de Jong P.J."/>
            <person name="Renfree M.B."/>
            <person name="Mardis E.R."/>
            <person name="Wilson R.K."/>
        </authorList>
    </citation>
    <scope>NUCLEOTIDE SEQUENCE [LARGE SCALE GENOMIC DNA]</scope>
    <source>
        <strain evidence="4 5">Glennie</strain>
    </source>
</reference>
<dbReference type="GO" id="GO:0008285">
    <property type="term" value="P:negative regulation of cell population proliferation"/>
    <property type="evidence" value="ECO:0000318"/>
    <property type="project" value="GO_Central"/>
</dbReference>
<accession>A0A6I8NZH4</accession>
<organism evidence="4 5">
    <name type="scientific">Ornithorhynchus anatinus</name>
    <name type="common">Duckbill platypus</name>
    <dbReference type="NCBI Taxonomy" id="9258"/>
    <lineage>
        <taxon>Eukaryota</taxon>
        <taxon>Metazoa</taxon>
        <taxon>Chordata</taxon>
        <taxon>Craniata</taxon>
        <taxon>Vertebrata</taxon>
        <taxon>Euteleostomi</taxon>
        <taxon>Mammalia</taxon>
        <taxon>Monotremata</taxon>
        <taxon>Ornithorhynchidae</taxon>
        <taxon>Ornithorhynchus</taxon>
    </lineage>
</organism>
<keyword evidence="2 3" id="KW-0040">ANK repeat</keyword>
<dbReference type="GO" id="GO:0072089">
    <property type="term" value="P:stem cell proliferation"/>
    <property type="evidence" value="ECO:0007669"/>
    <property type="project" value="Ensembl"/>
</dbReference>
<dbReference type="InParanoid" id="A0A6I8NZH4"/>
<reference evidence="4" key="2">
    <citation type="submission" date="2025-08" db="UniProtKB">
        <authorList>
            <consortium name="Ensembl"/>
        </authorList>
    </citation>
    <scope>IDENTIFICATION</scope>
    <source>
        <strain evidence="4">Glennie</strain>
    </source>
</reference>
<dbReference type="InterPro" id="IPR036770">
    <property type="entry name" value="Ankyrin_rpt-contain_sf"/>
</dbReference>
<dbReference type="OMA" id="MAEPLGN"/>
<dbReference type="InterPro" id="IPR050776">
    <property type="entry name" value="Ank_Repeat/CDKN_Inhibitor"/>
</dbReference>
<dbReference type="KEGG" id="oaa:114805449"/>
<dbReference type="GO" id="GO:0030308">
    <property type="term" value="P:negative regulation of cell growth"/>
    <property type="evidence" value="ECO:0007669"/>
    <property type="project" value="Ensembl"/>
</dbReference>
<reference evidence="4" key="3">
    <citation type="submission" date="2025-09" db="UniProtKB">
        <authorList>
            <consortium name="Ensembl"/>
        </authorList>
    </citation>
    <scope>IDENTIFICATION</scope>
    <source>
        <strain evidence="4">Glennie</strain>
    </source>
</reference>
<keyword evidence="1" id="KW-0677">Repeat</keyword>
<dbReference type="GO" id="GO:0005737">
    <property type="term" value="C:cytoplasm"/>
    <property type="evidence" value="ECO:0000318"/>
    <property type="project" value="GO_Central"/>
</dbReference>
<protein>
    <submittedName>
        <fullName evidence="4">Cyclin dependent kinase inhibitor 2C</fullName>
    </submittedName>
</protein>
<feature type="repeat" description="ANK" evidence="3">
    <location>
        <begin position="102"/>
        <end position="128"/>
    </location>
</feature>
<dbReference type="SMART" id="SM00248">
    <property type="entry name" value="ANK"/>
    <property type="match status" value="4"/>
</dbReference>
<dbReference type="GO" id="GO:0019901">
    <property type="term" value="F:protein kinase binding"/>
    <property type="evidence" value="ECO:0007669"/>
    <property type="project" value="Ensembl"/>
</dbReference>
<dbReference type="AlphaFoldDB" id="A0A6I8NZH4"/>
<proteinExistence type="predicted"/>
<dbReference type="Pfam" id="PF12796">
    <property type="entry name" value="Ank_2"/>
    <property type="match status" value="1"/>
</dbReference>
<dbReference type="PROSITE" id="PS50088">
    <property type="entry name" value="ANK_REPEAT"/>
    <property type="match status" value="2"/>
</dbReference>
<dbReference type="RefSeq" id="XP_028902444.1">
    <property type="nucleotide sequence ID" value="XM_029046611.1"/>
</dbReference>
<dbReference type="Pfam" id="PF00023">
    <property type="entry name" value="Ank"/>
    <property type="match status" value="1"/>
</dbReference>
<evidence type="ECO:0000256" key="2">
    <source>
        <dbReference type="ARBA" id="ARBA00023043"/>
    </source>
</evidence>
<sequence>MAEPQGNELATAAARGDLERLAHLLQTNVNVNAQNGFGRTALQVMRLGNPAIARLLLVGGADPDLKDGTGFAALHDAARAGYLDTLQTLLEFQADVNVEDRDGNLPLHLAAREGHLPVVRFLLNHTASKVGHRNRHGDTACDLARLYRRSDVVRFMEATAKPGQ</sequence>
<dbReference type="SUPFAM" id="SSF48403">
    <property type="entry name" value="Ankyrin repeat"/>
    <property type="match status" value="1"/>
</dbReference>
<dbReference type="GeneID" id="114805449"/>
<feature type="repeat" description="ANK" evidence="3">
    <location>
        <begin position="69"/>
        <end position="101"/>
    </location>
</feature>
<dbReference type="GeneTree" id="ENSGT00940000160194"/>
<gene>
    <name evidence="4" type="primary">CDKN2C</name>
</gene>
<dbReference type="PANTHER" id="PTHR24201">
    <property type="entry name" value="ANK_REP_REGION DOMAIN-CONTAINING PROTEIN"/>
    <property type="match status" value="1"/>
</dbReference>
<evidence type="ECO:0000256" key="3">
    <source>
        <dbReference type="PROSITE-ProRule" id="PRU00023"/>
    </source>
</evidence>
<evidence type="ECO:0000313" key="5">
    <source>
        <dbReference type="Proteomes" id="UP000002279"/>
    </source>
</evidence>
<dbReference type="Gene3D" id="1.25.40.20">
    <property type="entry name" value="Ankyrin repeat-containing domain"/>
    <property type="match status" value="1"/>
</dbReference>
<dbReference type="PROSITE" id="PS50297">
    <property type="entry name" value="ANK_REP_REGION"/>
    <property type="match status" value="2"/>
</dbReference>
<dbReference type="FunCoup" id="A0A6I8NZH4">
    <property type="interactions" value="1301"/>
</dbReference>
<dbReference type="GO" id="GO:2000045">
    <property type="term" value="P:regulation of G1/S transition of mitotic cell cycle"/>
    <property type="evidence" value="ECO:0000318"/>
    <property type="project" value="GO_Central"/>
</dbReference>